<evidence type="ECO:0000313" key="5">
    <source>
        <dbReference type="Proteomes" id="UP000595823"/>
    </source>
</evidence>
<dbReference type="KEGG" id="scia:HUG15_07520"/>
<protein>
    <submittedName>
        <fullName evidence="4">YafY family transcriptional regulator</fullName>
    </submittedName>
</protein>
<dbReference type="Pfam" id="PF25583">
    <property type="entry name" value="WCX"/>
    <property type="match status" value="1"/>
</dbReference>
<feature type="domain" description="WYL" evidence="2">
    <location>
        <begin position="131"/>
        <end position="199"/>
    </location>
</feature>
<feature type="domain" description="WCX" evidence="3">
    <location>
        <begin position="223"/>
        <end position="292"/>
    </location>
</feature>
<accession>A0A7T6Z1Y0</accession>
<dbReference type="PROSITE" id="PS52050">
    <property type="entry name" value="WYL"/>
    <property type="match status" value="1"/>
</dbReference>
<organism evidence="4 5">
    <name type="scientific">Salicibibacter cibarius</name>
    <dbReference type="NCBI Taxonomy" id="2743000"/>
    <lineage>
        <taxon>Bacteria</taxon>
        <taxon>Bacillati</taxon>
        <taxon>Bacillota</taxon>
        <taxon>Bacilli</taxon>
        <taxon>Bacillales</taxon>
        <taxon>Bacillaceae</taxon>
        <taxon>Salicibibacter</taxon>
    </lineage>
</organism>
<dbReference type="PANTHER" id="PTHR34580:SF1">
    <property type="entry name" value="PROTEIN PAFC"/>
    <property type="match status" value="1"/>
</dbReference>
<dbReference type="InterPro" id="IPR013196">
    <property type="entry name" value="HTH_11"/>
</dbReference>
<dbReference type="PANTHER" id="PTHR34580">
    <property type="match status" value="1"/>
</dbReference>
<name>A0A7T6Z1Y0_9BACI</name>
<dbReference type="Pfam" id="PF08279">
    <property type="entry name" value="HTH_11"/>
    <property type="match status" value="1"/>
</dbReference>
<dbReference type="InterPro" id="IPR057727">
    <property type="entry name" value="WCX_dom"/>
</dbReference>
<reference evidence="4 5" key="1">
    <citation type="submission" date="2020-06" db="EMBL/GenBank/DDBJ databases">
        <title>Genomic analysis of Salicibibacter sp. NKC5-3.</title>
        <authorList>
            <person name="Oh Y.J."/>
        </authorList>
    </citation>
    <scope>NUCLEOTIDE SEQUENCE [LARGE SCALE GENOMIC DNA]</scope>
    <source>
        <strain evidence="4 5">NKC5-3</strain>
    </source>
</reference>
<evidence type="ECO:0000259" key="1">
    <source>
        <dbReference type="Pfam" id="PF08279"/>
    </source>
</evidence>
<gene>
    <name evidence="4" type="ORF">HUG15_07520</name>
</gene>
<dbReference type="EMBL" id="CP054705">
    <property type="protein sequence ID" value="QQK75444.1"/>
    <property type="molecule type" value="Genomic_DNA"/>
</dbReference>
<sequence length="297" mass="33884">MKLDRLLGITMELLTKKRVTATELASRFEVSIRTIYRDIELINQSGIPVASFSGTDGGFEIMDGFFLSKQHFSIDDFSVIYSLLEGMEGAVGGKTFTSLVNKLSSLQPALLDEGLQKKIVFDMSTSEAEKEVLPSLLAAIDQSRRIAFTYINASGQVSERKMEPLNLLWEKGTWYLDGYCLLRKDNRLFRCSRMTKLEVFDETFSPRSESKSPIHAPEQGTNVHLRFDLTAQPRVFEQFPGEYIFHGDFVDVQTIFYSKEYALSVILSYGTMVEILSPDELKQDLIDKLKEIRKIYF</sequence>
<dbReference type="InterPro" id="IPR026881">
    <property type="entry name" value="WYL_dom"/>
</dbReference>
<feature type="domain" description="Helix-turn-helix type 11" evidence="1">
    <location>
        <begin position="12"/>
        <end position="52"/>
    </location>
</feature>
<keyword evidence="5" id="KW-1185">Reference proteome</keyword>
<dbReference type="Proteomes" id="UP000595823">
    <property type="component" value="Chromosome"/>
</dbReference>
<dbReference type="InterPro" id="IPR028349">
    <property type="entry name" value="PafC-like"/>
</dbReference>
<dbReference type="AlphaFoldDB" id="A0A7T6Z1Y0"/>
<dbReference type="InterPro" id="IPR036390">
    <property type="entry name" value="WH_DNA-bd_sf"/>
</dbReference>
<dbReference type="PIRSF" id="PIRSF016838">
    <property type="entry name" value="PafC"/>
    <property type="match status" value="1"/>
</dbReference>
<dbReference type="RefSeq" id="WP_200128084.1">
    <property type="nucleotide sequence ID" value="NZ_CP054705.1"/>
</dbReference>
<dbReference type="InterPro" id="IPR051534">
    <property type="entry name" value="CBASS_pafABC_assoc_protein"/>
</dbReference>
<proteinExistence type="predicted"/>
<evidence type="ECO:0000259" key="3">
    <source>
        <dbReference type="Pfam" id="PF25583"/>
    </source>
</evidence>
<dbReference type="Pfam" id="PF13280">
    <property type="entry name" value="WYL"/>
    <property type="match status" value="1"/>
</dbReference>
<dbReference type="InterPro" id="IPR036388">
    <property type="entry name" value="WH-like_DNA-bd_sf"/>
</dbReference>
<evidence type="ECO:0000259" key="2">
    <source>
        <dbReference type="Pfam" id="PF13280"/>
    </source>
</evidence>
<dbReference type="Gene3D" id="1.10.10.10">
    <property type="entry name" value="Winged helix-like DNA-binding domain superfamily/Winged helix DNA-binding domain"/>
    <property type="match status" value="1"/>
</dbReference>
<evidence type="ECO:0000313" key="4">
    <source>
        <dbReference type="EMBL" id="QQK75444.1"/>
    </source>
</evidence>
<dbReference type="SUPFAM" id="SSF46785">
    <property type="entry name" value="Winged helix' DNA-binding domain"/>
    <property type="match status" value="1"/>
</dbReference>